<dbReference type="OrthoDB" id="9802627at2"/>
<dbReference type="RefSeq" id="WP_066786733.1">
    <property type="nucleotide sequence ID" value="NZ_CP014806.1"/>
</dbReference>
<dbReference type="GO" id="GO:0000270">
    <property type="term" value="P:peptidoglycan metabolic process"/>
    <property type="evidence" value="ECO:0007669"/>
    <property type="project" value="TreeGrafter"/>
</dbReference>
<protein>
    <recommendedName>
        <fullName evidence="6">D-alanyl-D-alanine carboxypeptidase DacC</fullName>
    </recommendedName>
</protein>
<sequence length="483" mass="54034">MYKKYIFFLIILCLSAMPFTNIASANFENDGEIDGNLRSTIVQELPAADVSMVIRNLEGQIIFNYNGDRSQKPASNLKLFTAAAALSELGENYRFKTNVFMDGIVKKGVLQGDLYLQGKGDPTLSMNDLKELAAFLHSQGLKKINGRIVADDFYFDQKLLTPHIEKEDQSYYYAAPVTALMISPNKDYDAASVLIEAKGNKEGKKPTLHIEPAKGELIIRNEAKTVAYGQPNTLKIERAFGTRKVYITGNLPREQTVREWIAVPQPTKQTMTLFKEALKSQQVDYTDTTFYRAVPPKNAHLIAQKQSVPLKEIMIPYMKLSNNSISNVLVKTLGKEVKKRGSTPAGLKTIKKYAVSTHISIKNTVLDDGAGLSQENRLTAEDLTELLYKIYKDEKWFNTYFNSLPIAGKNDRLIGGSLQNRLTSPLTNGRVFAKTGSIERVNTLSGYFIGQSGKMYIFSLLVENQEDTVEEIDHIITEAARVL</sequence>
<gene>
    <name evidence="4" type="ORF">ATY39_05040</name>
</gene>
<dbReference type="InterPro" id="IPR012338">
    <property type="entry name" value="Beta-lactam/transpept-like"/>
</dbReference>
<reference evidence="4 5" key="1">
    <citation type="journal article" date="2016" name="Genome Announc.">
        <title>Whole-Genome Sequence of Rummeliibacillus stabekisii Strain PP9 Isolated from Antarctic Soil.</title>
        <authorList>
            <person name="da Mota F.F."/>
            <person name="Vollu R.E."/>
            <person name="Jurelevicius D."/>
            <person name="Seldin L."/>
        </authorList>
    </citation>
    <scope>NUCLEOTIDE SEQUENCE [LARGE SCALE GENOMIC DNA]</scope>
    <source>
        <strain evidence="4 5">PP9</strain>
    </source>
</reference>
<feature type="chain" id="PRO_5007509197" description="D-alanyl-D-alanine carboxypeptidase DacC" evidence="3">
    <location>
        <begin position="26"/>
        <end position="483"/>
    </location>
</feature>
<name>A0A143HBS6_9BACL</name>
<dbReference type="Gene3D" id="3.50.80.20">
    <property type="entry name" value="D-Ala-D-Ala carboxypeptidase C, peptidase S13"/>
    <property type="match status" value="1"/>
</dbReference>
<dbReference type="PANTHER" id="PTHR30023">
    <property type="entry name" value="D-ALANYL-D-ALANINE CARBOXYPEPTIDASE"/>
    <property type="match status" value="1"/>
</dbReference>
<dbReference type="SUPFAM" id="SSF56601">
    <property type="entry name" value="beta-lactamase/transpeptidase-like"/>
    <property type="match status" value="1"/>
</dbReference>
<dbReference type="InterPro" id="IPR000667">
    <property type="entry name" value="Peptidase_S13"/>
</dbReference>
<keyword evidence="5" id="KW-1185">Reference proteome</keyword>
<dbReference type="KEGG" id="rst:ATY39_05040"/>
<evidence type="ECO:0000313" key="4">
    <source>
        <dbReference type="EMBL" id="AMW98870.1"/>
    </source>
</evidence>
<dbReference type="AlphaFoldDB" id="A0A143HBS6"/>
<dbReference type="Pfam" id="PF02113">
    <property type="entry name" value="Peptidase_S13"/>
    <property type="match status" value="1"/>
</dbReference>
<dbReference type="GO" id="GO:0006508">
    <property type="term" value="P:proteolysis"/>
    <property type="evidence" value="ECO:0007669"/>
    <property type="project" value="InterPro"/>
</dbReference>
<dbReference type="NCBIfam" id="TIGR00666">
    <property type="entry name" value="PBP4"/>
    <property type="match status" value="1"/>
</dbReference>
<comment type="similarity">
    <text evidence="1">Belongs to the peptidase S13 family.</text>
</comment>
<evidence type="ECO:0008006" key="6">
    <source>
        <dbReference type="Google" id="ProtNLM"/>
    </source>
</evidence>
<keyword evidence="3" id="KW-0732">Signal</keyword>
<dbReference type="Proteomes" id="UP000076021">
    <property type="component" value="Chromosome"/>
</dbReference>
<reference evidence="5" key="2">
    <citation type="submission" date="2016-03" db="EMBL/GenBank/DDBJ databases">
        <authorList>
            <person name="Ploux O."/>
        </authorList>
    </citation>
    <scope>NUCLEOTIDE SEQUENCE [LARGE SCALE GENOMIC DNA]</scope>
    <source>
        <strain evidence="5">PP9</strain>
    </source>
</reference>
<evidence type="ECO:0000256" key="1">
    <source>
        <dbReference type="ARBA" id="ARBA00006096"/>
    </source>
</evidence>
<organism evidence="4 5">
    <name type="scientific">Rummeliibacillus stabekisii</name>
    <dbReference type="NCBI Taxonomy" id="241244"/>
    <lineage>
        <taxon>Bacteria</taxon>
        <taxon>Bacillati</taxon>
        <taxon>Bacillota</taxon>
        <taxon>Bacilli</taxon>
        <taxon>Bacillales</taxon>
        <taxon>Caryophanaceae</taxon>
        <taxon>Rummeliibacillus</taxon>
    </lineage>
</organism>
<proteinExistence type="inferred from homology"/>
<dbReference type="STRING" id="241244.ATY39_05040"/>
<keyword evidence="2" id="KW-0378">Hydrolase</keyword>
<dbReference type="Gene3D" id="3.40.710.10">
    <property type="entry name" value="DD-peptidase/beta-lactamase superfamily"/>
    <property type="match status" value="1"/>
</dbReference>
<dbReference type="PANTHER" id="PTHR30023:SF0">
    <property type="entry name" value="PENICILLIN-SENSITIVE CARBOXYPEPTIDASE A"/>
    <property type="match status" value="1"/>
</dbReference>
<feature type="signal peptide" evidence="3">
    <location>
        <begin position="1"/>
        <end position="25"/>
    </location>
</feature>
<evidence type="ECO:0000256" key="2">
    <source>
        <dbReference type="ARBA" id="ARBA00022801"/>
    </source>
</evidence>
<evidence type="ECO:0000256" key="3">
    <source>
        <dbReference type="SAM" id="SignalP"/>
    </source>
</evidence>
<evidence type="ECO:0000313" key="5">
    <source>
        <dbReference type="Proteomes" id="UP000076021"/>
    </source>
</evidence>
<accession>A0A143HBS6</accession>
<dbReference type="PRINTS" id="PR00922">
    <property type="entry name" value="DADACBPTASE3"/>
</dbReference>
<dbReference type="EMBL" id="CP014806">
    <property type="protein sequence ID" value="AMW98870.1"/>
    <property type="molecule type" value="Genomic_DNA"/>
</dbReference>
<dbReference type="GO" id="GO:0004185">
    <property type="term" value="F:serine-type carboxypeptidase activity"/>
    <property type="evidence" value="ECO:0007669"/>
    <property type="project" value="InterPro"/>
</dbReference>